<gene>
    <name evidence="1" type="ORF">GIX76_03730</name>
</gene>
<sequence>MLNKKAHHSNGTLLQIIKHKYYIKTGRVLKVGLLKELDVDGTTDNVRYFFKDEYARLCRLAGGGIKLTSPQIDGMPRASAAGNSMENQMVKVANYHLLVETIAQALNACSLRSRRILIAKFIQNKKDWEVANQIGYEKTRYYHYLKIACSEFADTLERYTSLLGDADLLEDLHAYKDEKSEQRVNKQ</sequence>
<dbReference type="Proteomes" id="UP000460207">
    <property type="component" value="Unassembled WGS sequence"/>
</dbReference>
<organism evidence="1 2">
    <name type="scientific">Limosilactobacillus reuteri</name>
    <name type="common">Lactobacillus reuteri</name>
    <dbReference type="NCBI Taxonomy" id="1598"/>
    <lineage>
        <taxon>Bacteria</taxon>
        <taxon>Bacillati</taxon>
        <taxon>Bacillota</taxon>
        <taxon>Bacilli</taxon>
        <taxon>Lactobacillales</taxon>
        <taxon>Lactobacillaceae</taxon>
        <taxon>Limosilactobacillus</taxon>
    </lineage>
</organism>
<reference evidence="1 2" key="1">
    <citation type="submission" date="2019-11" db="EMBL/GenBank/DDBJ databases">
        <title>Draft genome sequence of 12 host-associated Lactobacillus reuteri rodent strains.</title>
        <authorList>
            <person name="Zhang S."/>
            <person name="Ozcam M."/>
            <person name="Van Pijkeren J.P."/>
        </authorList>
    </citation>
    <scope>NUCLEOTIDE SEQUENCE [LARGE SCALE GENOMIC DNA]</scope>
    <source>
        <strain evidence="1 2">N4I</strain>
    </source>
</reference>
<dbReference type="NCBIfam" id="TIGR01637">
    <property type="entry name" value="phage_arpU"/>
    <property type="match status" value="1"/>
</dbReference>
<dbReference type="EMBL" id="WJND01000004">
    <property type="protein sequence ID" value="MRG89100.1"/>
    <property type="molecule type" value="Genomic_DNA"/>
</dbReference>
<dbReference type="InterPro" id="IPR006524">
    <property type="entry name" value="ArpU-like"/>
</dbReference>
<name>A0A7X2FZQ5_LIMRT</name>
<comment type="caution">
    <text evidence="1">The sequence shown here is derived from an EMBL/GenBank/DDBJ whole genome shotgun (WGS) entry which is preliminary data.</text>
</comment>
<proteinExistence type="predicted"/>
<protein>
    <recommendedName>
        <fullName evidence="3">ArpU family transcriptional regulator</fullName>
    </recommendedName>
</protein>
<accession>A0A7X2FZQ5</accession>
<evidence type="ECO:0008006" key="3">
    <source>
        <dbReference type="Google" id="ProtNLM"/>
    </source>
</evidence>
<evidence type="ECO:0000313" key="1">
    <source>
        <dbReference type="EMBL" id="MRG89100.1"/>
    </source>
</evidence>
<evidence type="ECO:0000313" key="2">
    <source>
        <dbReference type="Proteomes" id="UP000460207"/>
    </source>
</evidence>
<dbReference type="AlphaFoldDB" id="A0A7X2FZQ5"/>